<dbReference type="InterPro" id="IPR008928">
    <property type="entry name" value="6-hairpin_glycosidase_sf"/>
</dbReference>
<sequence length="834" mass="91850">MLGDGDAAEEWVLVRRPTDADAAAAAAGWGGAAAAEERPLRIAFAEPAKHWTDAAPVGNGRLGAMVWGGVAAEKLQLNLDTLWTGVPGNYTNPKAPAVLSKVRELVDDGQYAEATSAAFDLSDKPSDVYQPLGDINIEFGNANDTYTGYERELDLTTATVTVQYAVGNVEYTREHFSSNPHQVLVTKISASKSGCLSFTVSLDSLLHHHSAANTSNQIIMEGSCPGKRIPPKENASESPSGIKFSAILNLQIGGDDYTAQIVDDRKIKVDGADWVVMLLTAASSFQGPFVKPSDSKVDPTSEAVKLLNPIKNMSFSQLISYHLDDYQSLFQHVTLKLSKDSTESQSTDSSVRIMSDAIKSTAERVKSFKNDEDPTLVELLFHYGRYLLISCSRPGTQVANLQGIWNKDIEPAWDAAPHLNINLQMNYWPSLPCNLRECEEPLFDFIESLAINGSKTAKVNYEASGWVAHQVTDIWAKSSPDRGDPVWALWPMGGAWLSTHLWEHYTFTMDKVFLENTAYPLLEGCATFLLDWLIEGHGGYLETNPSTSPEHSFIAPDGKMASVSYSTTMDIAIIREVFSAVISSAEVLGKTDTELIDRIEKALPRLPPTKIARDGSIMEWAQDFEDPDIHHRHLSHLFGLFPGHTITVEKTPDLCKAAANSLYKRGDVGPGWSTTWKMALWARLHNSEHAYKMIFQLINLVDPDNETAFEGGVYSNLFTAHPPFQIDANFGFTAAIAEILVQSTQRDLYLLPALPRDKWPSGCVEGLKARGGVTVNICWKKGELHEVLLWSSNHNALRRLHYGGKVATFAFSCGNIYRLSKDLKCLNTWPLGAI</sequence>
<dbReference type="InterPro" id="IPR027414">
    <property type="entry name" value="GH95_N_dom"/>
</dbReference>
<dbReference type="EMBL" id="LSRQ01005443">
    <property type="protein sequence ID" value="OAY67616.1"/>
    <property type="molecule type" value="Genomic_DNA"/>
</dbReference>
<dbReference type="FunFam" id="1.50.10.10:FF:000028">
    <property type="entry name" value="Alpha-L-fucosidase 2"/>
    <property type="match status" value="1"/>
</dbReference>
<feature type="domain" description="Glycosyl hydrolase family 95 N-terminal" evidence="1">
    <location>
        <begin position="43"/>
        <end position="286"/>
    </location>
</feature>
<dbReference type="AlphaFoldDB" id="A0A199USJ3"/>
<dbReference type="GO" id="GO:0005975">
    <property type="term" value="P:carbohydrate metabolic process"/>
    <property type="evidence" value="ECO:0007669"/>
    <property type="project" value="InterPro"/>
</dbReference>
<evidence type="ECO:0000313" key="5">
    <source>
        <dbReference type="Proteomes" id="UP000092600"/>
    </source>
</evidence>
<organism evidence="4 5">
    <name type="scientific">Ananas comosus</name>
    <name type="common">Pineapple</name>
    <name type="synonym">Ananas ananas</name>
    <dbReference type="NCBI Taxonomy" id="4615"/>
    <lineage>
        <taxon>Eukaryota</taxon>
        <taxon>Viridiplantae</taxon>
        <taxon>Streptophyta</taxon>
        <taxon>Embryophyta</taxon>
        <taxon>Tracheophyta</taxon>
        <taxon>Spermatophyta</taxon>
        <taxon>Magnoliopsida</taxon>
        <taxon>Liliopsida</taxon>
        <taxon>Poales</taxon>
        <taxon>Bromeliaceae</taxon>
        <taxon>Bromelioideae</taxon>
        <taxon>Ananas</taxon>
    </lineage>
</organism>
<evidence type="ECO:0000259" key="2">
    <source>
        <dbReference type="Pfam" id="PF21307"/>
    </source>
</evidence>
<dbReference type="Pfam" id="PF21307">
    <property type="entry name" value="Glyco_hydro_95_C"/>
    <property type="match status" value="1"/>
</dbReference>
<evidence type="ECO:0000313" key="6">
    <source>
        <dbReference type="Proteomes" id="UP000515123"/>
    </source>
</evidence>
<accession>A0A199USJ3</accession>
<reference evidence="4 5" key="1">
    <citation type="journal article" date="2016" name="DNA Res.">
        <title>The draft genome of MD-2 pineapple using hybrid error correction of long reads.</title>
        <authorList>
            <person name="Redwan R.M."/>
            <person name="Saidin A."/>
            <person name="Kumar S.V."/>
        </authorList>
    </citation>
    <scope>NUCLEOTIDE SEQUENCE [LARGE SCALE GENOMIC DNA]</scope>
    <source>
        <strain evidence="5">cv. MD2</strain>
        <tissue evidence="4">Leaf</tissue>
    </source>
</reference>
<dbReference type="SUPFAM" id="SSF48208">
    <property type="entry name" value="Six-hairpin glycosidases"/>
    <property type="match status" value="1"/>
</dbReference>
<evidence type="ECO:0000259" key="1">
    <source>
        <dbReference type="Pfam" id="PF14498"/>
    </source>
</evidence>
<name>A0A199USJ3_ANACO</name>
<dbReference type="RefSeq" id="XP_020105057.1">
    <property type="nucleotide sequence ID" value="XM_020249468.1"/>
</dbReference>
<gene>
    <name evidence="7" type="primary">LOC109721717</name>
    <name evidence="4" type="ORF">ACMD2_05215</name>
</gene>
<dbReference type="GeneID" id="109721717"/>
<evidence type="ECO:0000313" key="7">
    <source>
        <dbReference type="RefSeq" id="XP_020105057.1"/>
    </source>
</evidence>
<dbReference type="OrthoDB" id="2848340at2759"/>
<proteinExistence type="predicted"/>
<dbReference type="InterPro" id="IPR049053">
    <property type="entry name" value="AFCA-like_C"/>
</dbReference>
<feature type="domain" description="Glycosyl hydrolase family 95 catalytic" evidence="3">
    <location>
        <begin position="314"/>
        <end position="740"/>
    </location>
</feature>
<dbReference type="InterPro" id="IPR012341">
    <property type="entry name" value="6hp_glycosidase-like_sf"/>
</dbReference>
<dbReference type="Gramene" id="Aco003837.1.mrna1">
    <property type="protein sequence ID" value="Aco003837.1.mrna1"/>
    <property type="gene ID" value="Aco003837.1.path1"/>
</dbReference>
<evidence type="ECO:0000313" key="4">
    <source>
        <dbReference type="EMBL" id="OAY67616.1"/>
    </source>
</evidence>
<keyword evidence="6" id="KW-1185">Reference proteome</keyword>
<dbReference type="Gene3D" id="1.50.10.10">
    <property type="match status" value="1"/>
</dbReference>
<dbReference type="Proteomes" id="UP000092600">
    <property type="component" value="Unassembled WGS sequence"/>
</dbReference>
<dbReference type="Pfam" id="PF14498">
    <property type="entry name" value="Glyco_hyd_65N_2"/>
    <property type="match status" value="1"/>
</dbReference>
<dbReference type="PANTHER" id="PTHR31084">
    <property type="entry name" value="ALPHA-L-FUCOSIDASE 2"/>
    <property type="match status" value="1"/>
</dbReference>
<evidence type="ECO:0000259" key="3">
    <source>
        <dbReference type="Pfam" id="PF22124"/>
    </source>
</evidence>
<dbReference type="PANTHER" id="PTHR31084:SF0">
    <property type="entry name" value="ALPHA-L-FUCOSIDASE 2"/>
    <property type="match status" value="1"/>
</dbReference>
<dbReference type="GO" id="GO:0004560">
    <property type="term" value="F:alpha-L-fucosidase activity"/>
    <property type="evidence" value="ECO:0007669"/>
    <property type="project" value="InterPro"/>
</dbReference>
<dbReference type="STRING" id="4615.A0A199USJ3"/>
<reference evidence="7" key="2">
    <citation type="submission" date="2025-04" db="UniProtKB">
        <authorList>
            <consortium name="RefSeq"/>
        </authorList>
    </citation>
    <scope>IDENTIFICATION</scope>
    <source>
        <tissue evidence="7">Leaf</tissue>
    </source>
</reference>
<dbReference type="Pfam" id="PF22124">
    <property type="entry name" value="Glyco_hydro_95_cat"/>
    <property type="match status" value="1"/>
</dbReference>
<dbReference type="InterPro" id="IPR016518">
    <property type="entry name" value="Alpha-L-fucosidase"/>
</dbReference>
<dbReference type="Proteomes" id="UP000515123">
    <property type="component" value="Linkage group 15"/>
</dbReference>
<dbReference type="InterPro" id="IPR054363">
    <property type="entry name" value="GH95_cat"/>
</dbReference>
<protein>
    <submittedName>
        <fullName evidence="4 7">Alpha-L-fucosidase 2</fullName>
    </submittedName>
</protein>
<feature type="domain" description="Alpha fucosidase A-like C-terminal" evidence="2">
    <location>
        <begin position="742"/>
        <end position="797"/>
    </location>
</feature>
<dbReference type="PIRSF" id="PIRSF007663">
    <property type="entry name" value="UCP007663"/>
    <property type="match status" value="1"/>
</dbReference>